<comment type="caution">
    <text evidence="2">The sequence shown here is derived from an EMBL/GenBank/DDBJ whole genome shotgun (WGS) entry which is preliminary data.</text>
</comment>
<evidence type="ECO:0000256" key="1">
    <source>
        <dbReference type="SAM" id="Coils"/>
    </source>
</evidence>
<dbReference type="EMBL" id="CAJJDM010000028">
    <property type="protein sequence ID" value="CAD8060022.1"/>
    <property type="molecule type" value="Genomic_DNA"/>
</dbReference>
<dbReference type="Proteomes" id="UP000688137">
    <property type="component" value="Unassembled WGS sequence"/>
</dbReference>
<protein>
    <submittedName>
        <fullName evidence="2">Uncharacterized protein</fullName>
    </submittedName>
</protein>
<sequence>MSVTKIFYVPEPLKPSPNYREIVKKLVDSRQEDKQKLDEYVDHFQPTIDETREKQDSYLGKRYRSILQALERAKNNLIKYNLSLLELQDKIEKSVEIRKVLEDVNNYKTYSEALTENINKLQNQIYEHTTRCKNLKRVIEYKHAALNKQNSKNLVLLREINAARHHQKKQKKTSETLRTQQQTTFYQQKPLSQSSQKQEQLIDPQIDQIKYENKQMRYQLTSYRNNKYLKMDLFNECMEAYKKYFSKSQKVVKNSGLQHSLLFNIQKAQFSLQDNAANNRYNHKNLKSVMAGRQIRNLVHDTLKQMAEDKQNKKNPSFDNLQLEWEIYKDYSAMQIVALMCLKPKIFTELAQMFQQEVLH</sequence>
<dbReference type="OMA" id="DYSAMQI"/>
<dbReference type="AlphaFoldDB" id="A0A8S1L3C4"/>
<gene>
    <name evidence="2" type="ORF">PPRIM_AZ9-3.1.T0290316</name>
</gene>
<accession>A0A8S1L3C4</accession>
<proteinExistence type="predicted"/>
<organism evidence="2 3">
    <name type="scientific">Paramecium primaurelia</name>
    <dbReference type="NCBI Taxonomy" id="5886"/>
    <lineage>
        <taxon>Eukaryota</taxon>
        <taxon>Sar</taxon>
        <taxon>Alveolata</taxon>
        <taxon>Ciliophora</taxon>
        <taxon>Intramacronucleata</taxon>
        <taxon>Oligohymenophorea</taxon>
        <taxon>Peniculida</taxon>
        <taxon>Parameciidae</taxon>
        <taxon>Paramecium</taxon>
    </lineage>
</organism>
<reference evidence="2" key="1">
    <citation type="submission" date="2021-01" db="EMBL/GenBank/DDBJ databases">
        <authorList>
            <consortium name="Genoscope - CEA"/>
            <person name="William W."/>
        </authorList>
    </citation>
    <scope>NUCLEOTIDE SEQUENCE</scope>
</reference>
<keyword evidence="1" id="KW-0175">Coiled coil</keyword>
<name>A0A8S1L3C4_PARPR</name>
<evidence type="ECO:0000313" key="3">
    <source>
        <dbReference type="Proteomes" id="UP000688137"/>
    </source>
</evidence>
<evidence type="ECO:0000313" key="2">
    <source>
        <dbReference type="EMBL" id="CAD8060022.1"/>
    </source>
</evidence>
<feature type="coiled-coil region" evidence="1">
    <location>
        <begin position="70"/>
        <end position="138"/>
    </location>
</feature>
<keyword evidence="3" id="KW-1185">Reference proteome</keyword>